<comment type="caution">
    <text evidence="1">The sequence shown here is derived from an EMBL/GenBank/DDBJ whole genome shotgun (WGS) entry which is preliminary data.</text>
</comment>
<dbReference type="Proteomes" id="UP001168098">
    <property type="component" value="Unassembled WGS sequence"/>
</dbReference>
<proteinExistence type="predicted"/>
<keyword evidence="2" id="KW-1185">Reference proteome</keyword>
<dbReference type="EMBL" id="JARBHA010000015">
    <property type="protein sequence ID" value="KAJ9680374.1"/>
    <property type="molecule type" value="Genomic_DNA"/>
</dbReference>
<organism evidence="1 2">
    <name type="scientific">Vitis rotundifolia</name>
    <name type="common">Muscadine grape</name>
    <dbReference type="NCBI Taxonomy" id="103349"/>
    <lineage>
        <taxon>Eukaryota</taxon>
        <taxon>Viridiplantae</taxon>
        <taxon>Streptophyta</taxon>
        <taxon>Embryophyta</taxon>
        <taxon>Tracheophyta</taxon>
        <taxon>Spermatophyta</taxon>
        <taxon>Magnoliopsida</taxon>
        <taxon>eudicotyledons</taxon>
        <taxon>Gunneridae</taxon>
        <taxon>Pentapetalae</taxon>
        <taxon>rosids</taxon>
        <taxon>Vitales</taxon>
        <taxon>Vitaceae</taxon>
        <taxon>Viteae</taxon>
        <taxon>Vitis</taxon>
    </lineage>
</organism>
<name>A0AA38Z149_VITRO</name>
<evidence type="ECO:0000313" key="2">
    <source>
        <dbReference type="Proteomes" id="UP001168098"/>
    </source>
</evidence>
<sequence length="176" mass="19875">MAALFYFEEKVHLKKLQRAKKYPLFFSQMLGTILEYYGFPTEPGKEKKHHFREVYIVSRWQGCVTKTESTLTSASFTIDNEHHYVPPPNLILEDFGDGEDTPPRPPVAPTPEVAFTFPNPNAIAHILASLSSRPNIGPSSSNGYVHISAEAFKQLLARLDMIQENQANTQLTQQLV</sequence>
<protein>
    <submittedName>
        <fullName evidence="1">Uncharacterized protein</fullName>
    </submittedName>
</protein>
<gene>
    <name evidence="1" type="ORF">PVL29_019638</name>
</gene>
<dbReference type="AlphaFoldDB" id="A0AA38Z149"/>
<accession>A0AA38Z149</accession>
<reference evidence="1 2" key="1">
    <citation type="journal article" date="2023" name="BMC Biotechnol.">
        <title>Vitis rotundifolia cv Carlos genome sequencing.</title>
        <authorList>
            <person name="Huff M."/>
            <person name="Hulse-Kemp A."/>
            <person name="Scheffler B."/>
            <person name="Youngblood R."/>
            <person name="Simpson S."/>
            <person name="Babiker E."/>
            <person name="Staton M."/>
        </authorList>
    </citation>
    <scope>NUCLEOTIDE SEQUENCE [LARGE SCALE GENOMIC DNA]</scope>
    <source>
        <tissue evidence="1">Leaf</tissue>
    </source>
</reference>
<evidence type="ECO:0000313" key="1">
    <source>
        <dbReference type="EMBL" id="KAJ9680374.1"/>
    </source>
</evidence>